<dbReference type="CDD" id="cd01949">
    <property type="entry name" value="GGDEF"/>
    <property type="match status" value="1"/>
</dbReference>
<dbReference type="SUPFAM" id="SSF55073">
    <property type="entry name" value="Nucleotide cyclase"/>
    <property type="match status" value="1"/>
</dbReference>
<protein>
    <submittedName>
        <fullName evidence="5">Diguanylate cyclase/phosphodiesterase (GGDEF &amp; EAL domains) with PAS/PAC sensor(S)</fullName>
    </submittedName>
</protein>
<dbReference type="NCBIfam" id="TIGR00254">
    <property type="entry name" value="GGDEF"/>
    <property type="match status" value="1"/>
</dbReference>
<dbReference type="Proteomes" id="UP000064967">
    <property type="component" value="Chromosome"/>
</dbReference>
<dbReference type="PATRIC" id="fig|1391654.3.peg.1111"/>
<dbReference type="GO" id="GO:0003824">
    <property type="term" value="F:catalytic activity"/>
    <property type="evidence" value="ECO:0007669"/>
    <property type="project" value="UniProtKB-ARBA"/>
</dbReference>
<dbReference type="PANTHER" id="PTHR44757:SF2">
    <property type="entry name" value="BIOFILM ARCHITECTURE MAINTENANCE PROTEIN MBAA"/>
    <property type="match status" value="1"/>
</dbReference>
<dbReference type="AlphaFoldDB" id="A0A0K1PLL8"/>
<keyword evidence="6" id="KW-1185">Reference proteome</keyword>
<dbReference type="PROSITE" id="PS50110">
    <property type="entry name" value="RESPONSE_REGULATORY"/>
    <property type="match status" value="1"/>
</dbReference>
<dbReference type="InterPro" id="IPR001633">
    <property type="entry name" value="EAL_dom"/>
</dbReference>
<dbReference type="GO" id="GO:0000160">
    <property type="term" value="P:phosphorelay signal transduction system"/>
    <property type="evidence" value="ECO:0007669"/>
    <property type="project" value="InterPro"/>
</dbReference>
<name>A0A0K1PLL8_9BACT</name>
<evidence type="ECO:0000313" key="5">
    <source>
        <dbReference type="EMBL" id="AKU94428.1"/>
    </source>
</evidence>
<dbReference type="Gene3D" id="3.40.50.2300">
    <property type="match status" value="1"/>
</dbReference>
<dbReference type="SUPFAM" id="SSF141868">
    <property type="entry name" value="EAL domain-like"/>
    <property type="match status" value="1"/>
</dbReference>
<dbReference type="InterPro" id="IPR029787">
    <property type="entry name" value="Nucleotide_cyclase"/>
</dbReference>
<dbReference type="STRING" id="1391654.AKJ09_01092"/>
<dbReference type="Pfam" id="PF00990">
    <property type="entry name" value="GGDEF"/>
    <property type="match status" value="1"/>
</dbReference>
<proteinExistence type="predicted"/>
<dbReference type="PROSITE" id="PS50887">
    <property type="entry name" value="GGDEF"/>
    <property type="match status" value="1"/>
</dbReference>
<evidence type="ECO:0000256" key="1">
    <source>
        <dbReference type="PROSITE-ProRule" id="PRU00169"/>
    </source>
</evidence>
<dbReference type="PROSITE" id="PS50883">
    <property type="entry name" value="EAL"/>
    <property type="match status" value="1"/>
</dbReference>
<dbReference type="EMBL" id="CP012333">
    <property type="protein sequence ID" value="AKU94428.1"/>
    <property type="molecule type" value="Genomic_DNA"/>
</dbReference>
<dbReference type="SUPFAM" id="SSF52172">
    <property type="entry name" value="CheY-like"/>
    <property type="match status" value="1"/>
</dbReference>
<dbReference type="InterPro" id="IPR035919">
    <property type="entry name" value="EAL_sf"/>
</dbReference>
<dbReference type="InterPro" id="IPR001789">
    <property type="entry name" value="Sig_transdc_resp-reg_receiver"/>
</dbReference>
<gene>
    <name evidence="5" type="ORF">AKJ09_01092</name>
</gene>
<dbReference type="InterPro" id="IPR000160">
    <property type="entry name" value="GGDEF_dom"/>
</dbReference>
<feature type="domain" description="GGDEF" evidence="4">
    <location>
        <begin position="174"/>
        <end position="307"/>
    </location>
</feature>
<evidence type="ECO:0000259" key="2">
    <source>
        <dbReference type="PROSITE" id="PS50110"/>
    </source>
</evidence>
<reference evidence="5 6" key="1">
    <citation type="submission" date="2015-08" db="EMBL/GenBank/DDBJ databases">
        <authorList>
            <person name="Babu N.S."/>
            <person name="Beckwith C.J."/>
            <person name="Beseler K.G."/>
            <person name="Brison A."/>
            <person name="Carone J.V."/>
            <person name="Caskin T.P."/>
            <person name="Diamond M."/>
            <person name="Durham M.E."/>
            <person name="Foxe J.M."/>
            <person name="Go M."/>
            <person name="Henderson B.A."/>
            <person name="Jones I.B."/>
            <person name="McGettigan J.A."/>
            <person name="Micheletti S.J."/>
            <person name="Nasrallah M.E."/>
            <person name="Ortiz D."/>
            <person name="Piller C.R."/>
            <person name="Privatt S.R."/>
            <person name="Schneider S.L."/>
            <person name="Sharp S."/>
            <person name="Smith T.C."/>
            <person name="Stanton J.D."/>
            <person name="Ullery H.E."/>
            <person name="Wilson R.J."/>
            <person name="Serrano M.G."/>
            <person name="Buck G."/>
            <person name="Lee V."/>
            <person name="Wang Y."/>
            <person name="Carvalho R."/>
            <person name="Voegtly L."/>
            <person name="Shi R."/>
            <person name="Duckworth R."/>
            <person name="Johnson A."/>
            <person name="Loviza R."/>
            <person name="Walstead R."/>
            <person name="Shah Z."/>
            <person name="Kiflezghi M."/>
            <person name="Wade K."/>
            <person name="Ball S.L."/>
            <person name="Bradley K.W."/>
            <person name="Asai D.J."/>
            <person name="Bowman C.A."/>
            <person name="Russell D.A."/>
            <person name="Pope W.H."/>
            <person name="Jacobs-Sera D."/>
            <person name="Hendrix R.W."/>
            <person name="Hatfull G.F."/>
        </authorList>
    </citation>
    <scope>NUCLEOTIDE SEQUENCE [LARGE SCALE GENOMIC DNA]</scope>
    <source>
        <strain evidence="5 6">DSM 27648</strain>
    </source>
</reference>
<dbReference type="SMART" id="SM00448">
    <property type="entry name" value="REC"/>
    <property type="match status" value="1"/>
</dbReference>
<dbReference type="CDD" id="cd01948">
    <property type="entry name" value="EAL"/>
    <property type="match status" value="1"/>
</dbReference>
<dbReference type="InterPro" id="IPR043128">
    <property type="entry name" value="Rev_trsase/Diguanyl_cyclase"/>
</dbReference>
<feature type="domain" description="EAL" evidence="3">
    <location>
        <begin position="316"/>
        <end position="570"/>
    </location>
</feature>
<keyword evidence="1" id="KW-0597">Phosphoprotein</keyword>
<dbReference type="KEGG" id="llu:AKJ09_01092"/>
<feature type="domain" description="Response regulatory" evidence="2">
    <location>
        <begin position="15"/>
        <end position="132"/>
    </location>
</feature>
<dbReference type="CDD" id="cd00156">
    <property type="entry name" value="REC"/>
    <property type="match status" value="1"/>
</dbReference>
<organism evidence="5 6">
    <name type="scientific">Labilithrix luteola</name>
    <dbReference type="NCBI Taxonomy" id="1391654"/>
    <lineage>
        <taxon>Bacteria</taxon>
        <taxon>Pseudomonadati</taxon>
        <taxon>Myxococcota</taxon>
        <taxon>Polyangia</taxon>
        <taxon>Polyangiales</taxon>
        <taxon>Labilitrichaceae</taxon>
        <taxon>Labilithrix</taxon>
    </lineage>
</organism>
<dbReference type="InterPro" id="IPR011006">
    <property type="entry name" value="CheY-like_superfamily"/>
</dbReference>
<dbReference type="FunFam" id="3.30.70.270:FF:000001">
    <property type="entry name" value="Diguanylate cyclase domain protein"/>
    <property type="match status" value="1"/>
</dbReference>
<dbReference type="PANTHER" id="PTHR44757">
    <property type="entry name" value="DIGUANYLATE CYCLASE DGCP"/>
    <property type="match status" value="1"/>
</dbReference>
<dbReference type="SMART" id="SM00052">
    <property type="entry name" value="EAL"/>
    <property type="match status" value="1"/>
</dbReference>
<dbReference type="SMART" id="SM00267">
    <property type="entry name" value="GGDEF"/>
    <property type="match status" value="1"/>
</dbReference>
<dbReference type="Gene3D" id="3.20.20.450">
    <property type="entry name" value="EAL domain"/>
    <property type="match status" value="1"/>
</dbReference>
<feature type="modified residue" description="4-aspartylphosphate" evidence="1">
    <location>
        <position position="67"/>
    </location>
</feature>
<sequence length="587" mass="63819">MASGPQDVAIDGSAAILLLEDNPGDATLVQKHLSRSLLGTHPVTRVAYLREAIEALRQGKFFVVITDLWLPDATGLEAVRGLAAAAPSVPLIVLSGSGDEAIAVEAVKLGAQDYLLKQRLNRYDLERAVRYAIERKRTEQRLVQLAHIDTLTGLANRACIWDKIEHAVSRLARSGGQLMLLDLDHFKAVNDGLGHDAGDELLRQVSQRMLACVRQCDTVARLGGDEFAILLEDVTDLRASLRVASRLVEALAEPIALRDAEVAIVGSLGVAQCSTPGTSVEQLLKAADLAMYRAKEGGGNTYYVYDGEEPAPETQRPLVAASLRRGLETRAFHLHYQPQVDLRTGRLIGVEALLRWRRPDGSLAAPSDFITVLEETGLIGPVGAWAIRDACARLREWRAMSGTDLRVAVNLSARQFKEGHALVRVIGDVLDEVGLPPSALELEITESLLMRDTLETTRTLSALKSLGVRIAIDDFGTGYSSLAYLRKFSVHVLKVDRSFVEACATREGKAVAGAIIDLGHRLGLEVVAEGVETVQQLACMRRERCDIVQGYLFARPSADPPRALTEEGREEVRRILESDAGADGTSK</sequence>
<dbReference type="Pfam" id="PF00072">
    <property type="entry name" value="Response_reg"/>
    <property type="match status" value="1"/>
</dbReference>
<accession>A0A0K1PLL8</accession>
<dbReference type="Gene3D" id="3.30.70.270">
    <property type="match status" value="1"/>
</dbReference>
<evidence type="ECO:0000313" key="6">
    <source>
        <dbReference type="Proteomes" id="UP000064967"/>
    </source>
</evidence>
<evidence type="ECO:0000259" key="3">
    <source>
        <dbReference type="PROSITE" id="PS50883"/>
    </source>
</evidence>
<dbReference type="InterPro" id="IPR052155">
    <property type="entry name" value="Biofilm_reg_signaling"/>
</dbReference>
<evidence type="ECO:0000259" key="4">
    <source>
        <dbReference type="PROSITE" id="PS50887"/>
    </source>
</evidence>
<dbReference type="Pfam" id="PF00563">
    <property type="entry name" value="EAL"/>
    <property type="match status" value="1"/>
</dbReference>